<proteinExistence type="predicted"/>
<dbReference type="Proteomes" id="UP000288805">
    <property type="component" value="Unassembled WGS sequence"/>
</dbReference>
<dbReference type="InterPro" id="IPR025558">
    <property type="entry name" value="DUF4283"/>
</dbReference>
<feature type="region of interest" description="Disordered" evidence="1">
    <location>
        <begin position="551"/>
        <end position="575"/>
    </location>
</feature>
<dbReference type="PANTHER" id="PTHR34427:SF5">
    <property type="entry name" value="DUF4283 DOMAIN-CONTAINING PROTEIN"/>
    <property type="match status" value="1"/>
</dbReference>
<dbReference type="Pfam" id="PF14111">
    <property type="entry name" value="DUF4283"/>
    <property type="match status" value="1"/>
</dbReference>
<dbReference type="PANTHER" id="PTHR34427">
    <property type="entry name" value="DUF4283 DOMAIN PROTEIN"/>
    <property type="match status" value="1"/>
</dbReference>
<accession>A0A438CU60</accession>
<evidence type="ECO:0000256" key="1">
    <source>
        <dbReference type="SAM" id="MobiDB-lite"/>
    </source>
</evidence>
<evidence type="ECO:0000259" key="2">
    <source>
        <dbReference type="Pfam" id="PF14111"/>
    </source>
</evidence>
<sequence length="714" mass="80372">MVRFPGERNKASRLSSFMRRFLEIIEELELRDLPLQGGLFTRRGGLNNQSQSRLDRFLVYKGWECHFNGAIQCLFENMWLKEEGFKDLLKTWWEGDSEGEGDDEVAKPNRKRQSFGVESKTFEVEVEKKRGKTLLFIVESKNGVSSWVKMGSASVGMFLEGMDQCIKDGKDVKWEKGWKEKGRRFSMVREANKAGSFIRLGVVDAEEKWYSICIPKGKGGREGWTAMAKVVRNLFTRVERREINKVEPSPNRVPSEKGERWGRRSNIGIRMEVKEEESCRNEDRLGQCLIGKWDPKAAGGGDLERMGWLLASVWGLKGKLGLAWMDEGRALLEFEKAAEARKILDGGARLVGGIQVELKVWSPCFGCLEEGDLAEEAWVRVKGLPLSLWTPSILRRVGDVCGGFVAMDGPTERMEDLRWARLLVRTKRGVWPNSIEIEVDKTTYLLPMWWEVRPLFRKKAEDRRSAEGCEEGDDGDTRAGRRVEEWSSAEIEAQFRSGDVMDGMPDGKGRVLSGGRIRFGSLIREPENGEDEGLNPCGPIRPNVRLGIRRGGGLSPTPISEASSGGLGPTGRLKGPKEFLRVREMETVIVQKANSLEEWADSALHKEVTRYEALSSLGGLLVSGNSSSSSMTTFGRTPEGEFFDHSGKAREICQFDRDSQGQEAEGTRPNGSVCWSWLNLKEPLQRQGSRRGGLLKMRFRMKGGKRTWIGKKAA</sequence>
<evidence type="ECO:0000313" key="3">
    <source>
        <dbReference type="EMBL" id="RVW26737.1"/>
    </source>
</evidence>
<evidence type="ECO:0000313" key="4">
    <source>
        <dbReference type="Proteomes" id="UP000288805"/>
    </source>
</evidence>
<name>A0A438CU60_VITVI</name>
<gene>
    <name evidence="3" type="ORF">CK203_108373</name>
</gene>
<dbReference type="AlphaFoldDB" id="A0A438CU60"/>
<dbReference type="InterPro" id="IPR036691">
    <property type="entry name" value="Endo/exonu/phosph_ase_sf"/>
</dbReference>
<dbReference type="SUPFAM" id="SSF56219">
    <property type="entry name" value="DNase I-like"/>
    <property type="match status" value="1"/>
</dbReference>
<feature type="region of interest" description="Disordered" evidence="1">
    <location>
        <begin position="463"/>
        <end position="483"/>
    </location>
</feature>
<comment type="caution">
    <text evidence="3">The sequence shown here is derived from an EMBL/GenBank/DDBJ whole genome shotgun (WGS) entry which is preliminary data.</text>
</comment>
<organism evidence="3 4">
    <name type="scientific">Vitis vinifera</name>
    <name type="common">Grape</name>
    <dbReference type="NCBI Taxonomy" id="29760"/>
    <lineage>
        <taxon>Eukaryota</taxon>
        <taxon>Viridiplantae</taxon>
        <taxon>Streptophyta</taxon>
        <taxon>Embryophyta</taxon>
        <taxon>Tracheophyta</taxon>
        <taxon>Spermatophyta</taxon>
        <taxon>Magnoliopsida</taxon>
        <taxon>eudicotyledons</taxon>
        <taxon>Gunneridae</taxon>
        <taxon>Pentapetalae</taxon>
        <taxon>rosids</taxon>
        <taxon>Vitales</taxon>
        <taxon>Vitaceae</taxon>
        <taxon>Viteae</taxon>
        <taxon>Vitis</taxon>
    </lineage>
</organism>
<dbReference type="EMBL" id="QGNW01001992">
    <property type="protein sequence ID" value="RVW26737.1"/>
    <property type="molecule type" value="Genomic_DNA"/>
</dbReference>
<reference evidence="3 4" key="1">
    <citation type="journal article" date="2018" name="PLoS Genet.">
        <title>Population sequencing reveals clonal diversity and ancestral inbreeding in the grapevine cultivar Chardonnay.</title>
        <authorList>
            <person name="Roach M.J."/>
            <person name="Johnson D.L."/>
            <person name="Bohlmann J."/>
            <person name="van Vuuren H.J."/>
            <person name="Jones S.J."/>
            <person name="Pretorius I.S."/>
            <person name="Schmidt S.A."/>
            <person name="Borneman A.R."/>
        </authorList>
    </citation>
    <scope>NUCLEOTIDE SEQUENCE [LARGE SCALE GENOMIC DNA]</scope>
    <source>
        <strain evidence="4">cv. Chardonnay</strain>
        <tissue evidence="3">Leaf</tissue>
    </source>
</reference>
<protein>
    <recommendedName>
        <fullName evidence="2">DUF4283 domain-containing protein</fullName>
    </recommendedName>
</protein>
<feature type="domain" description="DUF4283" evidence="2">
    <location>
        <begin position="282"/>
        <end position="368"/>
    </location>
</feature>